<dbReference type="PROSITE" id="PS50026">
    <property type="entry name" value="EGF_3"/>
    <property type="match status" value="1"/>
</dbReference>
<evidence type="ECO:0000313" key="6">
    <source>
        <dbReference type="Proteomes" id="UP000822476"/>
    </source>
</evidence>
<comment type="caution">
    <text evidence="5">The sequence shown here is derived from an EMBL/GenBank/DDBJ whole genome shotgun (WGS) entry which is preliminary data.</text>
</comment>
<organism evidence="5 6">
    <name type="scientific">Paragonimus skrjabini miyazakii</name>
    <dbReference type="NCBI Taxonomy" id="59628"/>
    <lineage>
        <taxon>Eukaryota</taxon>
        <taxon>Metazoa</taxon>
        <taxon>Spiralia</taxon>
        <taxon>Lophotrochozoa</taxon>
        <taxon>Platyhelminthes</taxon>
        <taxon>Trematoda</taxon>
        <taxon>Digenea</taxon>
        <taxon>Plagiorchiida</taxon>
        <taxon>Troglotremata</taxon>
        <taxon>Troglotrematidae</taxon>
        <taxon>Paragonimus</taxon>
    </lineage>
</organism>
<evidence type="ECO:0000256" key="2">
    <source>
        <dbReference type="PROSITE-ProRule" id="PRU00076"/>
    </source>
</evidence>
<dbReference type="Gene3D" id="2.60.120.200">
    <property type="match status" value="2"/>
</dbReference>
<dbReference type="Pfam" id="PF02210">
    <property type="entry name" value="Laminin_G_2"/>
    <property type="match status" value="2"/>
</dbReference>
<evidence type="ECO:0000259" key="3">
    <source>
        <dbReference type="PROSITE" id="PS50025"/>
    </source>
</evidence>
<evidence type="ECO:0000313" key="5">
    <source>
        <dbReference type="EMBL" id="KAF7260353.1"/>
    </source>
</evidence>
<feature type="domain" description="Laminin G" evidence="3">
    <location>
        <begin position="1"/>
        <end position="199"/>
    </location>
</feature>
<comment type="caution">
    <text evidence="2">Lacks conserved residue(s) required for the propagation of feature annotation.</text>
</comment>
<dbReference type="GO" id="GO:0016020">
    <property type="term" value="C:membrane"/>
    <property type="evidence" value="ECO:0007669"/>
    <property type="project" value="UniProtKB-SubCell"/>
</dbReference>
<accession>A0A8S9Z4M3</accession>
<dbReference type="PROSITE" id="PS50025">
    <property type="entry name" value="LAM_G_DOMAIN"/>
    <property type="match status" value="1"/>
</dbReference>
<reference evidence="5" key="1">
    <citation type="submission" date="2019-07" db="EMBL/GenBank/DDBJ databases">
        <title>Annotation for the trematode Paragonimus miyazaki's.</title>
        <authorList>
            <person name="Choi Y.-J."/>
        </authorList>
    </citation>
    <scope>NUCLEOTIDE SEQUENCE</scope>
    <source>
        <strain evidence="5">Japan</strain>
    </source>
</reference>
<keyword evidence="6" id="KW-1185">Reference proteome</keyword>
<dbReference type="SMART" id="SM00282">
    <property type="entry name" value="LamG"/>
    <property type="match status" value="2"/>
</dbReference>
<dbReference type="OrthoDB" id="6270412at2759"/>
<dbReference type="AlphaFoldDB" id="A0A8S9Z4M3"/>
<keyword evidence="2" id="KW-0245">EGF-like domain</keyword>
<dbReference type="CDD" id="cd00054">
    <property type="entry name" value="EGF_CA"/>
    <property type="match status" value="1"/>
</dbReference>
<dbReference type="CDD" id="cd00110">
    <property type="entry name" value="LamG"/>
    <property type="match status" value="1"/>
</dbReference>
<dbReference type="Proteomes" id="UP000822476">
    <property type="component" value="Unassembled WGS sequence"/>
</dbReference>
<dbReference type="Gene3D" id="2.10.25.10">
    <property type="entry name" value="Laminin"/>
    <property type="match status" value="1"/>
</dbReference>
<protein>
    <recommendedName>
        <fullName evidence="7">Neurexin</fullName>
    </recommendedName>
</protein>
<name>A0A8S9Z4M3_9TREM</name>
<dbReference type="PANTHER" id="PTHR15036:SF49">
    <property type="entry name" value="AXOTACTIN"/>
    <property type="match status" value="1"/>
</dbReference>
<dbReference type="InterPro" id="IPR001791">
    <property type="entry name" value="Laminin_G"/>
</dbReference>
<evidence type="ECO:0000256" key="1">
    <source>
        <dbReference type="ARBA" id="ARBA00023157"/>
    </source>
</evidence>
<dbReference type="PANTHER" id="PTHR15036">
    <property type="entry name" value="PIKACHURIN-LIKE PROTEIN"/>
    <property type="match status" value="1"/>
</dbReference>
<gene>
    <name evidence="5" type="ORF">EG68_02334</name>
</gene>
<dbReference type="InterPro" id="IPR013320">
    <property type="entry name" value="ConA-like_dom_sf"/>
</dbReference>
<dbReference type="EMBL" id="JTDE01000783">
    <property type="protein sequence ID" value="KAF7260353.1"/>
    <property type="molecule type" value="Genomic_DNA"/>
</dbReference>
<dbReference type="InterPro" id="IPR050372">
    <property type="entry name" value="Neurexin-related_CASP"/>
</dbReference>
<evidence type="ECO:0008006" key="7">
    <source>
        <dbReference type="Google" id="ProtNLM"/>
    </source>
</evidence>
<feature type="domain" description="EGF-like" evidence="4">
    <location>
        <begin position="227"/>
        <end position="264"/>
    </location>
</feature>
<sequence>MTELVPSYEPAYPFQLMDNTCSATYSRLGQTVSWLPVRFTFRTIASTSVLFLGLNNDGQQALFVGLYQGKLRLIHLNDGMPSDSVTIEQRLDDDRWHVVHVSSQGLNQKTILLEVDKMSTHSKRGLLRIHPGMMQWNGFRAYFGRIPMHMFPAWNSLKKTYRNFRGCFGDVSFVDEPPVDLVHVALQPVNEDGSVDSRCASAILPGCANDSRPSCEASQTNRERDWLTAEAKNRLCRNGGRCVRVDKSFVCDCQETTFRGQHCTLAETTALFGSCQSQNSSDSKVESANSKSPSVESEDVGFIHLVYHPFIDNSLWDQFGFGIQMCVTGFPTTGTRKMSLLFYTENADDSQYVHVYMVSGQLYVTLGRGASVTELSWPALKMNDANYHRARALLFPDALALELDGKTSYHSINRDYWPLTGSRRRDIWIGHSPFSEEMDFFEGYITGMTFNGLSLLNVAFDITHLAVVRAIRYGRVTLMPNFQVHFKAGSSLNRQVY</sequence>
<dbReference type="InterPro" id="IPR000742">
    <property type="entry name" value="EGF"/>
</dbReference>
<proteinExistence type="predicted"/>
<dbReference type="SUPFAM" id="SSF57196">
    <property type="entry name" value="EGF/Laminin"/>
    <property type="match status" value="1"/>
</dbReference>
<dbReference type="SUPFAM" id="SSF49899">
    <property type="entry name" value="Concanavalin A-like lectins/glucanases"/>
    <property type="match status" value="2"/>
</dbReference>
<keyword evidence="1" id="KW-1015">Disulfide bond</keyword>
<evidence type="ECO:0000259" key="4">
    <source>
        <dbReference type="PROSITE" id="PS50026"/>
    </source>
</evidence>